<evidence type="ECO:0000256" key="1">
    <source>
        <dbReference type="SAM" id="MobiDB-lite"/>
    </source>
</evidence>
<proteinExistence type="predicted"/>
<evidence type="ECO:0000313" key="2">
    <source>
        <dbReference type="EMBL" id="CAF3586003.1"/>
    </source>
</evidence>
<dbReference type="AlphaFoldDB" id="A0A818LY20"/>
<organism evidence="2 3">
    <name type="scientific">Rotaria socialis</name>
    <dbReference type="NCBI Taxonomy" id="392032"/>
    <lineage>
        <taxon>Eukaryota</taxon>
        <taxon>Metazoa</taxon>
        <taxon>Spiralia</taxon>
        <taxon>Gnathifera</taxon>
        <taxon>Rotifera</taxon>
        <taxon>Eurotatoria</taxon>
        <taxon>Bdelloidea</taxon>
        <taxon>Philodinida</taxon>
        <taxon>Philodinidae</taxon>
        <taxon>Rotaria</taxon>
    </lineage>
</organism>
<dbReference type="EMBL" id="CAJNYD010004277">
    <property type="protein sequence ID" value="CAF3586003.1"/>
    <property type="molecule type" value="Genomic_DNA"/>
</dbReference>
<gene>
    <name evidence="2" type="ORF">LUA448_LOCUS29697</name>
</gene>
<feature type="compositionally biased region" description="Acidic residues" evidence="1">
    <location>
        <begin position="89"/>
        <end position="109"/>
    </location>
</feature>
<accession>A0A818LY20</accession>
<comment type="caution">
    <text evidence="2">The sequence shown here is derived from an EMBL/GenBank/DDBJ whole genome shotgun (WGS) entry which is preliminary data.</text>
</comment>
<dbReference type="Proteomes" id="UP000663833">
    <property type="component" value="Unassembled WGS sequence"/>
</dbReference>
<reference evidence="2" key="1">
    <citation type="submission" date="2021-02" db="EMBL/GenBank/DDBJ databases">
        <authorList>
            <person name="Nowell W R."/>
        </authorList>
    </citation>
    <scope>NUCLEOTIDE SEQUENCE</scope>
</reference>
<sequence length="297" mass="34762">MYSESDTDLSQVTVEDKRRKNIIDNQNFLESLKLLNVREDLKSAVNLTTTTKTLRKAYKRKENIHQSERRRSSRIQTMSRTNYNNQCLADDEDCESSADESSSDEDDDLSSAFVSKMDTDWQPSSSGKLPAAKNMRPIRKVVKTAPDHAKMFLPNTGLEASKVLSKNKFRKSYFLFRFIRFNSFSKISKKFVKKNLEENQRFLESLRINKVRNDFVKSARSAVGKNETKKHTKIEDKKIERVTRYSLKVQSGEIPPYILEWQQKAQQKKSQNPSKWTLYYKNTTNPYGRTFKPRIRN</sequence>
<feature type="compositionally biased region" description="Polar residues" evidence="1">
    <location>
        <begin position="74"/>
        <end position="87"/>
    </location>
</feature>
<protein>
    <submittedName>
        <fullName evidence="2">Uncharacterized protein</fullName>
    </submittedName>
</protein>
<name>A0A818LY20_9BILA</name>
<feature type="region of interest" description="Disordered" evidence="1">
    <location>
        <begin position="59"/>
        <end position="109"/>
    </location>
</feature>
<evidence type="ECO:0000313" key="3">
    <source>
        <dbReference type="Proteomes" id="UP000663833"/>
    </source>
</evidence>
<feature type="compositionally biased region" description="Basic and acidic residues" evidence="1">
    <location>
        <begin position="60"/>
        <end position="70"/>
    </location>
</feature>